<feature type="compositionally biased region" description="Polar residues" evidence="1">
    <location>
        <begin position="53"/>
        <end position="64"/>
    </location>
</feature>
<feature type="region of interest" description="Disordered" evidence="1">
    <location>
        <begin position="546"/>
        <end position="569"/>
    </location>
</feature>
<dbReference type="Proteomes" id="UP000017836">
    <property type="component" value="Unassembled WGS sequence"/>
</dbReference>
<dbReference type="InterPro" id="IPR033334">
    <property type="entry name" value="LNG1/2"/>
</dbReference>
<evidence type="ECO:0000313" key="3">
    <source>
        <dbReference type="EMBL" id="ERN01473.1"/>
    </source>
</evidence>
<sequence>MGHSWIPEDGGRLEREMQKQMGGCMAGFLQIFDRNQILTGKRLYGPKRLPSISPKTPETNTRESQVVPEKVGVPEPEKTPPPSTTNSSPLVARVTPENARAPPVSRAQSIPEPAPDCDAGSKKPPPNRDVLPLPLPLFDFTNNASKPSHRLREGPRLSLDSRATLAHKGGLEIRTVHVSPNYKIDDGEQRRSPSVVARLMGLDAMPDSGAQVPVPSLRRSASETRARKDPTQMDGCYGTLPKSECWSIPIQPRKAPESPPETRRTMSSSPPPPPEIRRKIPDNGRKPADEAAPWHVRNKKGGTCEEIQFPYGEVERRLRLRGIDDPSRDLETLKHILEALRLKGLLHSGGRTGRPSVLNFVTDRRVSPEKPATETTGRKSLPNRGFPASTDVRIRKIRTEVPVSGNSPAYGSRRNPGDEMGLSARRSPRKGPKGRVNAPVSPPGSTRRSEKVEASRRNGDARVSPGRTAKADRPIGRMNNSAGDLGGRSPRNRRKAGDVCQVEVASTESSRSASSLIESEVYKKGRSLLERCDKLLQSIAEVTAEPQPSPVSVLDSSFYKEEDGSPSPVGKRSIDFNIMPPLPKIYWMVAYLYFQKI</sequence>
<dbReference type="AlphaFoldDB" id="W1P0K7"/>
<keyword evidence="4" id="KW-1185">Reference proteome</keyword>
<dbReference type="InterPro" id="IPR032795">
    <property type="entry name" value="DUF3741-assoc"/>
</dbReference>
<gene>
    <name evidence="3" type="ORF">AMTR_s00002p00269510</name>
</gene>
<dbReference type="eggNOG" id="ENOG502QWA8">
    <property type="taxonomic scope" value="Eukaryota"/>
</dbReference>
<name>W1P0K7_AMBTC</name>
<feature type="region of interest" description="Disordered" evidence="1">
    <location>
        <begin position="44"/>
        <end position="135"/>
    </location>
</feature>
<dbReference type="OMA" id="NGIMQEQ"/>
<feature type="compositionally biased region" description="Basic and acidic residues" evidence="1">
    <location>
        <begin position="254"/>
        <end position="264"/>
    </location>
</feature>
<protein>
    <recommendedName>
        <fullName evidence="2">DUF3741 domain-containing protein</fullName>
    </recommendedName>
</protein>
<dbReference type="Gramene" id="ERN01473">
    <property type="protein sequence ID" value="ERN01473"/>
    <property type="gene ID" value="AMTR_s00002p00269510"/>
</dbReference>
<feature type="region of interest" description="Disordered" evidence="1">
    <location>
        <begin position="206"/>
        <end position="293"/>
    </location>
</feature>
<dbReference type="EMBL" id="KI394767">
    <property type="protein sequence ID" value="ERN01473.1"/>
    <property type="molecule type" value="Genomic_DNA"/>
</dbReference>
<dbReference type="PANTHER" id="PTHR31680">
    <property type="entry name" value="LONGIFOLIA PROTEIN"/>
    <property type="match status" value="1"/>
</dbReference>
<dbReference type="STRING" id="13333.W1P0K7"/>
<reference evidence="4" key="1">
    <citation type="journal article" date="2013" name="Science">
        <title>The Amborella genome and the evolution of flowering plants.</title>
        <authorList>
            <consortium name="Amborella Genome Project"/>
        </authorList>
    </citation>
    <scope>NUCLEOTIDE SEQUENCE [LARGE SCALE GENOMIC DNA]</scope>
</reference>
<feature type="compositionally biased region" description="Basic and acidic residues" evidence="1">
    <location>
        <begin position="363"/>
        <end position="372"/>
    </location>
</feature>
<evidence type="ECO:0000313" key="4">
    <source>
        <dbReference type="Proteomes" id="UP000017836"/>
    </source>
</evidence>
<accession>W1P0K7</accession>
<feature type="compositionally biased region" description="Basic and acidic residues" evidence="1">
    <location>
        <begin position="275"/>
        <end position="289"/>
    </location>
</feature>
<evidence type="ECO:0000259" key="2">
    <source>
        <dbReference type="Pfam" id="PF14383"/>
    </source>
</evidence>
<proteinExistence type="predicted"/>
<feature type="compositionally biased region" description="Basic and acidic residues" evidence="1">
    <location>
        <begin position="220"/>
        <end position="231"/>
    </location>
</feature>
<feature type="compositionally biased region" description="Basic and acidic residues" evidence="1">
    <location>
        <begin position="447"/>
        <end position="460"/>
    </location>
</feature>
<dbReference type="GO" id="GO:0051513">
    <property type="term" value="P:regulation of monopolar cell growth"/>
    <property type="evidence" value="ECO:0007669"/>
    <property type="project" value="InterPro"/>
</dbReference>
<feature type="domain" description="DUF3741" evidence="2">
    <location>
        <begin position="185"/>
        <end position="209"/>
    </location>
</feature>
<dbReference type="HOGENOM" id="CLU_457376_0_0_1"/>
<evidence type="ECO:0000256" key="1">
    <source>
        <dbReference type="SAM" id="MobiDB-lite"/>
    </source>
</evidence>
<feature type="region of interest" description="Disordered" evidence="1">
    <location>
        <begin position="363"/>
        <end position="499"/>
    </location>
</feature>
<organism evidence="3 4">
    <name type="scientific">Amborella trichopoda</name>
    <dbReference type="NCBI Taxonomy" id="13333"/>
    <lineage>
        <taxon>Eukaryota</taxon>
        <taxon>Viridiplantae</taxon>
        <taxon>Streptophyta</taxon>
        <taxon>Embryophyta</taxon>
        <taxon>Tracheophyta</taxon>
        <taxon>Spermatophyta</taxon>
        <taxon>Magnoliopsida</taxon>
        <taxon>Amborellales</taxon>
        <taxon>Amborellaceae</taxon>
        <taxon>Amborella</taxon>
    </lineage>
</organism>
<dbReference type="Pfam" id="PF14383">
    <property type="entry name" value="VARLMGL"/>
    <property type="match status" value="1"/>
</dbReference>
<dbReference type="PANTHER" id="PTHR31680:SF12">
    <property type="entry name" value="OS11G0587300 PROTEIN"/>
    <property type="match status" value="1"/>
</dbReference>